<feature type="transmembrane region" description="Helical" evidence="2">
    <location>
        <begin position="12"/>
        <end position="31"/>
    </location>
</feature>
<dbReference type="EMBL" id="JACAPU010000055">
    <property type="protein sequence ID" value="NWB51143.1"/>
    <property type="molecule type" value="Genomic_DNA"/>
</dbReference>
<dbReference type="NCBIfam" id="NF007785">
    <property type="entry name" value="PRK10476.1"/>
    <property type="match status" value="1"/>
</dbReference>
<dbReference type="PANTHER" id="PTHR30367">
    <property type="entry name" value="P-HYDROXYBENZOIC ACID EFFLUX PUMP SUBUNIT AAEA-RELATED"/>
    <property type="match status" value="1"/>
</dbReference>
<evidence type="ECO:0000313" key="5">
    <source>
        <dbReference type="EMBL" id="NWB51143.1"/>
    </source>
</evidence>
<reference evidence="5 6" key="1">
    <citation type="submission" date="2020-04" db="EMBL/GenBank/DDBJ databases">
        <title>Molecular characterization of pseudomonads from Agaricus bisporus reveal novel blotch 2 pathogens in Western Europe.</title>
        <authorList>
            <person name="Taparia T."/>
            <person name="Krijger M."/>
            <person name="Haynes E."/>
            <person name="Elpinstone J.G."/>
            <person name="Noble R."/>
            <person name="Van Der Wolf J."/>
        </authorList>
    </citation>
    <scope>NUCLEOTIDE SEQUENCE [LARGE SCALE GENOMIC DNA]</scope>
    <source>
        <strain evidence="5 6">F1001</strain>
    </source>
</reference>
<evidence type="ECO:0000256" key="1">
    <source>
        <dbReference type="ARBA" id="ARBA00009477"/>
    </source>
</evidence>
<dbReference type="PANTHER" id="PTHR30367:SF1">
    <property type="entry name" value="MULTIDRUG RESISTANCE PROTEIN MDTN"/>
    <property type="match status" value="1"/>
</dbReference>
<feature type="domain" description="p-hydroxybenzoic acid efflux pump subunit AaeA-like beta-barrel" evidence="4">
    <location>
        <begin position="245"/>
        <end position="340"/>
    </location>
</feature>
<dbReference type="Gene3D" id="1.10.287.470">
    <property type="entry name" value="Helix hairpin bin"/>
    <property type="match status" value="1"/>
</dbReference>
<organism evidence="5 6">
    <name type="scientific">Pseudomonas gingeri</name>
    <dbReference type="NCBI Taxonomy" id="117681"/>
    <lineage>
        <taxon>Bacteria</taxon>
        <taxon>Pseudomonadati</taxon>
        <taxon>Pseudomonadota</taxon>
        <taxon>Gammaproteobacteria</taxon>
        <taxon>Pseudomonadales</taxon>
        <taxon>Pseudomonadaceae</taxon>
        <taxon>Pseudomonas</taxon>
    </lineage>
</organism>
<dbReference type="RefSeq" id="WP_177145822.1">
    <property type="nucleotide sequence ID" value="NZ_JACAPU010000055.1"/>
</dbReference>
<dbReference type="Pfam" id="PF25963">
    <property type="entry name" value="Beta-barrel_AAEA"/>
    <property type="match status" value="1"/>
</dbReference>
<dbReference type="Pfam" id="PF25917">
    <property type="entry name" value="BSH_RND"/>
    <property type="match status" value="1"/>
</dbReference>
<evidence type="ECO:0000256" key="2">
    <source>
        <dbReference type="SAM" id="Phobius"/>
    </source>
</evidence>
<feature type="domain" description="Multidrug resistance protein MdtA-like barrel-sandwich hybrid" evidence="3">
    <location>
        <begin position="48"/>
        <end position="240"/>
    </location>
</feature>
<dbReference type="Proteomes" id="UP000582981">
    <property type="component" value="Unassembled WGS sequence"/>
</dbReference>
<dbReference type="InterPro" id="IPR058634">
    <property type="entry name" value="AaeA-lik-b-barrel"/>
</dbReference>
<comment type="caution">
    <text evidence="5">The sequence shown here is derived from an EMBL/GenBank/DDBJ whole genome shotgun (WGS) entry which is preliminary data.</text>
</comment>
<dbReference type="Gene3D" id="2.40.30.170">
    <property type="match status" value="1"/>
</dbReference>
<dbReference type="InterPro" id="IPR058625">
    <property type="entry name" value="MdtA-like_BSH"/>
</dbReference>
<comment type="similarity">
    <text evidence="1">Belongs to the membrane fusion protein (MFP) (TC 8.A.1) family.</text>
</comment>
<gene>
    <name evidence="5" type="primary">mdtN</name>
    <name evidence="5" type="ORF">HX829_32195</name>
</gene>
<evidence type="ECO:0000259" key="4">
    <source>
        <dbReference type="Pfam" id="PF25963"/>
    </source>
</evidence>
<keyword evidence="2" id="KW-1133">Transmembrane helix</keyword>
<keyword evidence="2" id="KW-0812">Transmembrane</keyword>
<protein>
    <submittedName>
        <fullName evidence="5">Multidrug transporter subunit MdtN</fullName>
    </submittedName>
</protein>
<dbReference type="Gene3D" id="2.40.50.100">
    <property type="match status" value="1"/>
</dbReference>
<dbReference type="SUPFAM" id="SSF111369">
    <property type="entry name" value="HlyD-like secretion proteins"/>
    <property type="match status" value="2"/>
</dbReference>
<accession>A0A7Y7WLX7</accession>
<dbReference type="AlphaFoldDB" id="A0A7Y7WLX7"/>
<keyword evidence="2" id="KW-0472">Membrane</keyword>
<proteinExistence type="inferred from homology"/>
<sequence length="355" mass="38406">MQTHSSSHFPRRLLIVALCIAALGLLLWVIARLDAQPRTDDAYAYADTVNVTPQVSGRIVELPVRENQQVHQGDVLMRIDPRPYQAALDEARASLVELDRQIGLNERQIAAQRLSAEAAHAEIERAQALAKQSGDTLSRQEKLLSHGYISAETIDQSRTSRRSALSQLTVSQLQARQASTAVTGVDAQVAHRAVIEAQIARAALNVEYSTVRAPFDGRVVGLKTAAGQFASAGQSVFSLIDTGHWYVVANFRETELKNIRPGDASTVYLMSDTRRTFSGTVDSIGFGVFPDDGGTDVNGLPKVARSINWVRVSQRFPVRIRVNGTDLQPFRLGASAVAVINTGSGPTPASTATTP</sequence>
<name>A0A7Y7WLX7_9PSED</name>
<evidence type="ECO:0000259" key="3">
    <source>
        <dbReference type="Pfam" id="PF25917"/>
    </source>
</evidence>
<dbReference type="InterPro" id="IPR050393">
    <property type="entry name" value="MFP_Efflux_Pump"/>
</dbReference>
<evidence type="ECO:0000313" key="6">
    <source>
        <dbReference type="Proteomes" id="UP000582981"/>
    </source>
</evidence>